<reference evidence="2 3" key="1">
    <citation type="journal article" date="2024" name="J. Plant Pathol.">
        <title>Sequence and assembly of the genome of Seiridium unicorne, isolate CBS 538.82, causal agent of cypress canker disease.</title>
        <authorList>
            <person name="Scali E."/>
            <person name="Rocca G.D."/>
            <person name="Danti R."/>
            <person name="Garbelotto M."/>
            <person name="Barberini S."/>
            <person name="Baroncelli R."/>
            <person name="Emiliani G."/>
        </authorList>
    </citation>
    <scope>NUCLEOTIDE SEQUENCE [LARGE SCALE GENOMIC DNA]</scope>
    <source>
        <strain evidence="2 3">BM-138-508</strain>
    </source>
</reference>
<protein>
    <submittedName>
        <fullName evidence="2">RNase H type-1 domain-containing protein</fullName>
    </submittedName>
</protein>
<keyword evidence="1" id="KW-0732">Signal</keyword>
<dbReference type="EMBL" id="JARVKF010000079">
    <property type="protein sequence ID" value="KAK9423280.1"/>
    <property type="molecule type" value="Genomic_DNA"/>
</dbReference>
<feature type="signal peptide" evidence="1">
    <location>
        <begin position="1"/>
        <end position="21"/>
    </location>
</feature>
<comment type="caution">
    <text evidence="2">The sequence shown here is derived from an EMBL/GenBank/DDBJ whole genome shotgun (WGS) entry which is preliminary data.</text>
</comment>
<proteinExistence type="predicted"/>
<dbReference type="InterPro" id="IPR036397">
    <property type="entry name" value="RNaseH_sf"/>
</dbReference>
<evidence type="ECO:0000256" key="1">
    <source>
        <dbReference type="SAM" id="SignalP"/>
    </source>
</evidence>
<dbReference type="Proteomes" id="UP001408356">
    <property type="component" value="Unassembled WGS sequence"/>
</dbReference>
<evidence type="ECO:0000313" key="3">
    <source>
        <dbReference type="Proteomes" id="UP001408356"/>
    </source>
</evidence>
<gene>
    <name evidence="2" type="ORF">SUNI508_04174</name>
</gene>
<keyword evidence="3" id="KW-1185">Reference proteome</keyword>
<name>A0ABR2V8N4_9PEZI</name>
<dbReference type="Gene3D" id="3.30.420.10">
    <property type="entry name" value="Ribonuclease H-like superfamily/Ribonuclease H"/>
    <property type="match status" value="2"/>
</dbReference>
<sequence length="288" mass="32447">MSFSGRPFFIVLGPLIRLLDALEWEGHGGQCDCKNCTLEAILTSPIAVDERDWLRDHQSPEQLPVDLRIIRTKLAMSHGEIYMPTVFEPASFGGPGKQCPQDLFPESGISLLKFPSFTTQRWLMHCPRRLGPRIHVNIPLIFTDGACSNNGTPSAKSGRGFSFCKMGRPARGCVHFPLEKEGPSGQQFPPTSNRAELRAVIGALEWRYCTGFHYIKGSKVANRDLWKYLLGLFRLYAIHGCEIMTWRIGRQQNELADELAKGTTALETPQLWISHRDPLLETDGMFNF</sequence>
<accession>A0ABR2V8N4</accession>
<evidence type="ECO:0000313" key="2">
    <source>
        <dbReference type="EMBL" id="KAK9423280.1"/>
    </source>
</evidence>
<organism evidence="2 3">
    <name type="scientific">Seiridium unicorne</name>
    <dbReference type="NCBI Taxonomy" id="138068"/>
    <lineage>
        <taxon>Eukaryota</taxon>
        <taxon>Fungi</taxon>
        <taxon>Dikarya</taxon>
        <taxon>Ascomycota</taxon>
        <taxon>Pezizomycotina</taxon>
        <taxon>Sordariomycetes</taxon>
        <taxon>Xylariomycetidae</taxon>
        <taxon>Amphisphaeriales</taxon>
        <taxon>Sporocadaceae</taxon>
        <taxon>Seiridium</taxon>
    </lineage>
</organism>
<feature type="chain" id="PRO_5046147505" evidence="1">
    <location>
        <begin position="22"/>
        <end position="288"/>
    </location>
</feature>
<dbReference type="InterPro" id="IPR012337">
    <property type="entry name" value="RNaseH-like_sf"/>
</dbReference>
<dbReference type="SUPFAM" id="SSF53098">
    <property type="entry name" value="Ribonuclease H-like"/>
    <property type="match status" value="1"/>
</dbReference>